<dbReference type="SUPFAM" id="SSF63520">
    <property type="entry name" value="PTS-regulatory domain, PRD"/>
    <property type="match status" value="1"/>
</dbReference>
<evidence type="ECO:0000259" key="2">
    <source>
        <dbReference type="PROSITE" id="PS51094"/>
    </source>
</evidence>
<gene>
    <name evidence="4" type="ORF">UR08_00795</name>
</gene>
<reference evidence="5" key="1">
    <citation type="submission" date="2015-04" db="EMBL/GenBank/DDBJ databases">
        <authorList>
            <person name="Schardt J."/>
            <person name="Mueller-Herbst S."/>
            <person name="Scherer S."/>
            <person name="Huptas C."/>
        </authorList>
    </citation>
    <scope>NUCLEOTIDE SEQUENCE [LARGE SCALE GENOMIC DNA]</scope>
    <source>
        <strain evidence="5">Kiel-L1</strain>
    </source>
</reference>
<dbReference type="Pfam" id="PF08279">
    <property type="entry name" value="HTH_11"/>
    <property type="match status" value="1"/>
</dbReference>
<accession>A0A3D8TSY0</accession>
<dbReference type="InterPro" id="IPR013196">
    <property type="entry name" value="HTH_11"/>
</dbReference>
<feature type="domain" description="PRD" evidence="3">
    <location>
        <begin position="272"/>
        <end position="378"/>
    </location>
</feature>
<dbReference type="PANTHER" id="PTHR30185">
    <property type="entry name" value="CRYPTIC BETA-GLUCOSIDE BGL OPERON ANTITERMINATOR"/>
    <property type="match status" value="1"/>
</dbReference>
<dbReference type="Gene3D" id="3.40.930.10">
    <property type="entry name" value="Mannitol-specific EII, Chain A"/>
    <property type="match status" value="1"/>
</dbReference>
<dbReference type="EMBL" id="LARY01000001">
    <property type="protein sequence ID" value="RDX02108.1"/>
    <property type="molecule type" value="Genomic_DNA"/>
</dbReference>
<dbReference type="Proteomes" id="UP000257055">
    <property type="component" value="Unassembled WGS sequence"/>
</dbReference>
<dbReference type="Gene3D" id="1.10.10.10">
    <property type="entry name" value="Winged helix-like DNA-binding domain superfamily/Winged helix DNA-binding domain"/>
    <property type="match status" value="1"/>
</dbReference>
<dbReference type="InterPro" id="IPR011608">
    <property type="entry name" value="PRD"/>
</dbReference>
<dbReference type="InterPro" id="IPR016152">
    <property type="entry name" value="PTrfase/Anion_transptr"/>
</dbReference>
<dbReference type="Pfam" id="PF00359">
    <property type="entry name" value="PTS_EIIA_2"/>
    <property type="match status" value="1"/>
</dbReference>
<dbReference type="Gene3D" id="1.10.1790.10">
    <property type="entry name" value="PRD domain"/>
    <property type="match status" value="1"/>
</dbReference>
<name>A0A3D8TSY0_9LIST</name>
<dbReference type="InterPro" id="IPR050661">
    <property type="entry name" value="BglG_antiterminators"/>
</dbReference>
<evidence type="ECO:0000256" key="1">
    <source>
        <dbReference type="ARBA" id="ARBA00022737"/>
    </source>
</evidence>
<dbReference type="PROSITE" id="PS51372">
    <property type="entry name" value="PRD_2"/>
    <property type="match status" value="1"/>
</dbReference>
<dbReference type="Pfam" id="PF00874">
    <property type="entry name" value="PRD"/>
    <property type="match status" value="1"/>
</dbReference>
<dbReference type="InterPro" id="IPR002178">
    <property type="entry name" value="PTS_EIIA_type-2_dom"/>
</dbReference>
<organism evidence="4 5">
    <name type="scientific">Listeria kieliensis</name>
    <dbReference type="NCBI Taxonomy" id="1621700"/>
    <lineage>
        <taxon>Bacteria</taxon>
        <taxon>Bacillati</taxon>
        <taxon>Bacillota</taxon>
        <taxon>Bacilli</taxon>
        <taxon>Bacillales</taxon>
        <taxon>Listeriaceae</taxon>
        <taxon>Listeria</taxon>
    </lineage>
</organism>
<evidence type="ECO:0000313" key="4">
    <source>
        <dbReference type="EMBL" id="RDX02108.1"/>
    </source>
</evidence>
<evidence type="ECO:0000259" key="3">
    <source>
        <dbReference type="PROSITE" id="PS51372"/>
    </source>
</evidence>
<dbReference type="InterPro" id="IPR036388">
    <property type="entry name" value="WH-like_DNA-bd_sf"/>
</dbReference>
<dbReference type="PANTHER" id="PTHR30185:SF12">
    <property type="entry name" value="TRANSCRIPTIONAL REGULATOR MANR"/>
    <property type="match status" value="1"/>
</dbReference>
<evidence type="ECO:0000313" key="5">
    <source>
        <dbReference type="Proteomes" id="UP000257055"/>
    </source>
</evidence>
<proteinExistence type="predicted"/>
<feature type="domain" description="PTS EIIA type-2" evidence="2">
    <location>
        <begin position="487"/>
        <end position="627"/>
    </location>
</feature>
<dbReference type="AlphaFoldDB" id="A0A3D8TSY0"/>
<sequence>MPNKERLVAYLKKFSDARFVSARELAEVLGVTDRTIRNYVKTVNAGSIPLIETSREGYRLLVQNKDARTTDLAEQSIDGRRFYILRRLFKNADRGIDVLDMADTLYVSDASIRADIAALRNLAGKYDLIIRQHQGRFILEGKDRNKRRLMVQLVRSTSQGENGFEVDIQKFLDEISLEQVTSIAVKAFEKFQLKPNSYFLQNFILHLAIAIDRAKGATLRSQITNITEDAIQEISQRLFEQFGIELLQEDSQELRLLCEGEFHYTDMDLLEFVEPQVITSLERALTEIKEVYLLDFNDDTFKKRLLLHVQNLYVRSKQHKFSRNLSLLEIKVKYPVLFDMAIYLSSILASDLEMTISDDEMAFLALHIGSFVASQKKAETKIKTVIVTPRYNSNEERVKNQIKKELEEELKIVAVVQDILDVELSIQPELIIFTQMASEKKRDFLSQAKSVTVKEFITTKDLNLIRKKVEEIKQEKYRTFLETFLPRLIREDFYLELMGAVDKEEIFKIITSGFLAQQFVPANFGEKLAERERLSATSFPSGVAVPHAVKYVSYQTGLFIIHLHEQIEWDGAWVKLVIALSVDQDDSEHFNKIFPRMIELLAEEINVAYLNKSKNRADFITRLIHLMTSEGYYLE</sequence>
<keyword evidence="5" id="KW-1185">Reference proteome</keyword>
<dbReference type="GO" id="GO:0006355">
    <property type="term" value="P:regulation of DNA-templated transcription"/>
    <property type="evidence" value="ECO:0007669"/>
    <property type="project" value="InterPro"/>
</dbReference>
<keyword evidence="1" id="KW-0677">Repeat</keyword>
<dbReference type="InterPro" id="IPR036634">
    <property type="entry name" value="PRD_sf"/>
</dbReference>
<protein>
    <submittedName>
        <fullName evidence="4">Uncharacterized protein</fullName>
    </submittedName>
</protein>
<dbReference type="PROSITE" id="PS51094">
    <property type="entry name" value="PTS_EIIA_TYPE_2"/>
    <property type="match status" value="1"/>
</dbReference>
<comment type="caution">
    <text evidence="4">The sequence shown here is derived from an EMBL/GenBank/DDBJ whole genome shotgun (WGS) entry which is preliminary data.</text>
</comment>
<dbReference type="SUPFAM" id="SSF55804">
    <property type="entry name" value="Phoshotransferase/anion transport protein"/>
    <property type="match status" value="1"/>
</dbReference>
<dbReference type="RefSeq" id="WP_115751777.1">
    <property type="nucleotide sequence ID" value="NZ_LARY01000001.1"/>
</dbReference>